<dbReference type="AlphaFoldDB" id="A0A6J5THI7"/>
<name>A0A6J5THI7_PRUAR</name>
<evidence type="ECO:0000313" key="3">
    <source>
        <dbReference type="Proteomes" id="UP000507222"/>
    </source>
</evidence>
<accession>A0A6J5THI7</accession>
<reference evidence="2 3" key="1">
    <citation type="submission" date="2020-05" db="EMBL/GenBank/DDBJ databases">
        <authorList>
            <person name="Campoy J."/>
            <person name="Schneeberger K."/>
            <person name="Spophaly S."/>
        </authorList>
    </citation>
    <scope>NUCLEOTIDE SEQUENCE [LARGE SCALE GENOMIC DNA]</scope>
    <source>
        <strain evidence="2">PruArmRojPasFocal</strain>
    </source>
</reference>
<evidence type="ECO:0000313" key="2">
    <source>
        <dbReference type="EMBL" id="CAB4262952.1"/>
    </source>
</evidence>
<organism evidence="2 3">
    <name type="scientific">Prunus armeniaca</name>
    <name type="common">Apricot</name>
    <name type="synonym">Armeniaca vulgaris</name>
    <dbReference type="NCBI Taxonomy" id="36596"/>
    <lineage>
        <taxon>Eukaryota</taxon>
        <taxon>Viridiplantae</taxon>
        <taxon>Streptophyta</taxon>
        <taxon>Embryophyta</taxon>
        <taxon>Tracheophyta</taxon>
        <taxon>Spermatophyta</taxon>
        <taxon>Magnoliopsida</taxon>
        <taxon>eudicotyledons</taxon>
        <taxon>Gunneridae</taxon>
        <taxon>Pentapetalae</taxon>
        <taxon>rosids</taxon>
        <taxon>fabids</taxon>
        <taxon>Rosales</taxon>
        <taxon>Rosaceae</taxon>
        <taxon>Amygdaloideae</taxon>
        <taxon>Amygdaleae</taxon>
        <taxon>Prunus</taxon>
    </lineage>
</organism>
<feature type="signal peptide" evidence="1">
    <location>
        <begin position="1"/>
        <end position="20"/>
    </location>
</feature>
<sequence>MGAWPPCCPGWGGTVGSVLTALILFPKHPIFHVPHFDDGRDLGMGLQGLALEGWVHSVRQ</sequence>
<dbReference type="EMBL" id="CAEKDK010000001">
    <property type="protein sequence ID" value="CAB4262952.1"/>
    <property type="molecule type" value="Genomic_DNA"/>
</dbReference>
<evidence type="ECO:0000256" key="1">
    <source>
        <dbReference type="SAM" id="SignalP"/>
    </source>
</evidence>
<feature type="chain" id="PRO_5026658752" evidence="1">
    <location>
        <begin position="21"/>
        <end position="60"/>
    </location>
</feature>
<protein>
    <submittedName>
        <fullName evidence="2">Uncharacterized protein</fullName>
    </submittedName>
</protein>
<keyword evidence="1" id="KW-0732">Signal</keyword>
<gene>
    <name evidence="2" type="ORF">CURHAP_LOCUS2454</name>
</gene>
<dbReference type="Proteomes" id="UP000507222">
    <property type="component" value="Unassembled WGS sequence"/>
</dbReference>
<proteinExistence type="predicted"/>